<reference evidence="1" key="1">
    <citation type="journal article" date="2020" name="Nature">
        <title>Giant virus diversity and host interactions through global metagenomics.</title>
        <authorList>
            <person name="Schulz F."/>
            <person name="Roux S."/>
            <person name="Paez-Espino D."/>
            <person name="Jungbluth S."/>
            <person name="Walsh D.A."/>
            <person name="Denef V.J."/>
            <person name="McMahon K.D."/>
            <person name="Konstantinidis K.T."/>
            <person name="Eloe-Fadrosh E.A."/>
            <person name="Kyrpides N.C."/>
            <person name="Woyke T."/>
        </authorList>
    </citation>
    <scope>NUCLEOTIDE SEQUENCE</scope>
    <source>
        <strain evidence="1">GVMAG-M-3300023174-144</strain>
    </source>
</reference>
<dbReference type="AlphaFoldDB" id="A0A6C0DE65"/>
<proteinExistence type="predicted"/>
<dbReference type="EMBL" id="MN739603">
    <property type="protein sequence ID" value="QHT15256.1"/>
    <property type="molecule type" value="Genomic_DNA"/>
</dbReference>
<sequence length="36" mass="4539">MRIKIDLFHLKTKPPINIEDPYPYNKIQKCQYYWKL</sequence>
<protein>
    <submittedName>
        <fullName evidence="1">Uncharacterized protein</fullName>
    </submittedName>
</protein>
<accession>A0A6C0DE65</accession>
<evidence type="ECO:0000313" key="1">
    <source>
        <dbReference type="EMBL" id="QHT15256.1"/>
    </source>
</evidence>
<name>A0A6C0DE65_9ZZZZ</name>
<organism evidence="1">
    <name type="scientific">viral metagenome</name>
    <dbReference type="NCBI Taxonomy" id="1070528"/>
    <lineage>
        <taxon>unclassified sequences</taxon>
        <taxon>metagenomes</taxon>
        <taxon>organismal metagenomes</taxon>
    </lineage>
</organism>